<comment type="caution">
    <text evidence="2">The sequence shown here is derived from an EMBL/GenBank/DDBJ whole genome shotgun (WGS) entry which is preliminary data.</text>
</comment>
<dbReference type="AlphaFoldDB" id="A0AAU9TXK4"/>
<dbReference type="InterPro" id="IPR029526">
    <property type="entry name" value="PGBD"/>
</dbReference>
<dbReference type="PANTHER" id="PTHR47272">
    <property type="entry name" value="DDE_TNP_1_7 DOMAIN-CONTAINING PROTEIN"/>
    <property type="match status" value="1"/>
</dbReference>
<gene>
    <name evidence="2" type="ORF">EEDITHA_LOCUS7640</name>
</gene>
<organism evidence="2 3">
    <name type="scientific">Euphydryas editha</name>
    <name type="common">Edith's checkerspot</name>
    <dbReference type="NCBI Taxonomy" id="104508"/>
    <lineage>
        <taxon>Eukaryota</taxon>
        <taxon>Metazoa</taxon>
        <taxon>Ecdysozoa</taxon>
        <taxon>Arthropoda</taxon>
        <taxon>Hexapoda</taxon>
        <taxon>Insecta</taxon>
        <taxon>Pterygota</taxon>
        <taxon>Neoptera</taxon>
        <taxon>Endopterygota</taxon>
        <taxon>Lepidoptera</taxon>
        <taxon>Glossata</taxon>
        <taxon>Ditrysia</taxon>
        <taxon>Papilionoidea</taxon>
        <taxon>Nymphalidae</taxon>
        <taxon>Nymphalinae</taxon>
        <taxon>Euphydryas</taxon>
    </lineage>
</organism>
<name>A0AAU9TXK4_EUPED</name>
<dbReference type="Pfam" id="PF13843">
    <property type="entry name" value="DDE_Tnp_1_7"/>
    <property type="match status" value="1"/>
</dbReference>
<feature type="domain" description="PiggyBac transposable element-derived protein" evidence="1">
    <location>
        <begin position="3"/>
        <end position="207"/>
    </location>
</feature>
<proteinExistence type="predicted"/>
<reference evidence="2" key="1">
    <citation type="submission" date="2022-03" db="EMBL/GenBank/DDBJ databases">
        <authorList>
            <person name="Tunstrom K."/>
        </authorList>
    </citation>
    <scope>NUCLEOTIDE SEQUENCE</scope>
</reference>
<accession>A0AAU9TXK4</accession>
<dbReference type="PANTHER" id="PTHR47272:SF1">
    <property type="entry name" value="PIGGYBAC TRANSPOSABLE ELEMENT-DERIVED PROTEIN 3-LIKE"/>
    <property type="match status" value="1"/>
</dbReference>
<dbReference type="EMBL" id="CAKOGL010000011">
    <property type="protein sequence ID" value="CAH2091810.1"/>
    <property type="molecule type" value="Genomic_DNA"/>
</dbReference>
<protein>
    <recommendedName>
        <fullName evidence="1">PiggyBac transposable element-derived protein domain-containing protein</fullName>
    </recommendedName>
</protein>
<evidence type="ECO:0000313" key="2">
    <source>
        <dbReference type="EMBL" id="CAH2091810.1"/>
    </source>
</evidence>
<evidence type="ECO:0000259" key="1">
    <source>
        <dbReference type="Pfam" id="PF13843"/>
    </source>
</evidence>
<evidence type="ECO:0000313" key="3">
    <source>
        <dbReference type="Proteomes" id="UP001153954"/>
    </source>
</evidence>
<sequence>MLKRYNPQKPHKWGYKVYVLSGISGYAYKTEIETGKENIVLPEEPDLGASSNVVVRLARMIPRHQSYKLYFNNYFTSLHLLKYLAREGIHSLGTIRRNRIPGCKLLPEKEILKKCRGYSEEYVTDFNGTDISNVAWKDNKIVTLASTFAGIQPGTDVRRWNKQNSRYVNIKRPNVVGEYNRHMGGVDLINSIIGIYKIQLRSKRWQVLRQDQVGHWPQWSDKKIRCKFPKCIGLCEKCGFALCYNKTKNCFRNFHLS</sequence>
<keyword evidence="3" id="KW-1185">Reference proteome</keyword>
<dbReference type="Proteomes" id="UP001153954">
    <property type="component" value="Unassembled WGS sequence"/>
</dbReference>